<feature type="region of interest" description="Disordered" evidence="1">
    <location>
        <begin position="315"/>
        <end position="348"/>
    </location>
</feature>
<feature type="compositionally biased region" description="Acidic residues" evidence="1">
    <location>
        <begin position="338"/>
        <end position="348"/>
    </location>
</feature>
<keyword evidence="4" id="KW-1185">Reference proteome</keyword>
<proteinExistence type="predicted"/>
<reference evidence="3" key="1">
    <citation type="submission" date="2020-08" db="EMBL/GenBank/DDBJ databases">
        <title>Genome public.</title>
        <authorList>
            <person name="Liu C."/>
            <person name="Sun Q."/>
        </authorList>
    </citation>
    <scope>NUCLEOTIDE SEQUENCE</scope>
    <source>
        <strain evidence="3">BX8</strain>
    </source>
</reference>
<sequence>MDFAQFSDFAAARGCRQVQDDAFGIYRGYPFTVHYKKGGQGQLTAAFKFGSKTPKSLLKEMRAALKPYGASPMSYAPDRVGFLLAGKEGAEENFDNALSALAELFTAAGLTPPTVCPFCKGNGCDTLAFVGGGYVPVHRACLDRALASNATAARRSMQQGNYFTGILGALAGGLVGALPSLLTIWFASRVFALLFALIPICAYQGYKLCRGRLNRVATVVTILSSILQVFVLEQLLFYISVVDYYGIWPSIFSSMILYFRLYTLGDMIASMATQLVFVALGIWISWRMITQTGGTALQSVQYINATVAPYAAPGTTPAPAQAPAPQAPAGAAPPEVPLSEEDPCEWKG</sequence>
<protein>
    <submittedName>
        <fullName evidence="3">Uncharacterized protein</fullName>
    </submittedName>
</protein>
<keyword evidence="2" id="KW-0472">Membrane</keyword>
<feature type="transmembrane region" description="Helical" evidence="2">
    <location>
        <begin position="268"/>
        <end position="286"/>
    </location>
</feature>
<feature type="transmembrane region" description="Helical" evidence="2">
    <location>
        <begin position="160"/>
        <end position="178"/>
    </location>
</feature>
<organism evidence="3 4">
    <name type="scientific">Anaerofilum hominis</name>
    <dbReference type="NCBI Taxonomy" id="2763016"/>
    <lineage>
        <taxon>Bacteria</taxon>
        <taxon>Bacillati</taxon>
        <taxon>Bacillota</taxon>
        <taxon>Clostridia</taxon>
        <taxon>Eubacteriales</taxon>
        <taxon>Oscillospiraceae</taxon>
        <taxon>Anaerofilum</taxon>
    </lineage>
</organism>
<keyword evidence="2" id="KW-1133">Transmembrane helix</keyword>
<evidence type="ECO:0000256" key="1">
    <source>
        <dbReference type="SAM" id="MobiDB-lite"/>
    </source>
</evidence>
<keyword evidence="2" id="KW-0812">Transmembrane</keyword>
<evidence type="ECO:0000313" key="3">
    <source>
        <dbReference type="EMBL" id="MBC5581501.1"/>
    </source>
</evidence>
<dbReference type="RefSeq" id="WP_186887846.1">
    <property type="nucleotide sequence ID" value="NZ_JACONZ010000002.1"/>
</dbReference>
<name>A0A923I9W4_9FIRM</name>
<feature type="transmembrane region" description="Helical" evidence="2">
    <location>
        <begin position="184"/>
        <end position="204"/>
    </location>
</feature>
<feature type="transmembrane region" description="Helical" evidence="2">
    <location>
        <begin position="216"/>
        <end position="239"/>
    </location>
</feature>
<dbReference type="AlphaFoldDB" id="A0A923I9W4"/>
<accession>A0A923I9W4</accession>
<evidence type="ECO:0000256" key="2">
    <source>
        <dbReference type="SAM" id="Phobius"/>
    </source>
</evidence>
<gene>
    <name evidence="3" type="ORF">H8S23_08250</name>
</gene>
<comment type="caution">
    <text evidence="3">The sequence shown here is derived from an EMBL/GenBank/DDBJ whole genome shotgun (WGS) entry which is preliminary data.</text>
</comment>
<evidence type="ECO:0000313" key="4">
    <source>
        <dbReference type="Proteomes" id="UP000659630"/>
    </source>
</evidence>
<dbReference type="EMBL" id="JACONZ010000002">
    <property type="protein sequence ID" value="MBC5581501.1"/>
    <property type="molecule type" value="Genomic_DNA"/>
</dbReference>
<dbReference type="Proteomes" id="UP000659630">
    <property type="component" value="Unassembled WGS sequence"/>
</dbReference>